<dbReference type="Proteomes" id="UP000266673">
    <property type="component" value="Unassembled WGS sequence"/>
</dbReference>
<dbReference type="OrthoDB" id="2419474at2759"/>
<name>A0A397UE75_9GLOM</name>
<evidence type="ECO:0000256" key="1">
    <source>
        <dbReference type="SAM" id="Phobius"/>
    </source>
</evidence>
<dbReference type="EMBL" id="QKWP01001984">
    <property type="protein sequence ID" value="RIB05426.1"/>
    <property type="molecule type" value="Genomic_DNA"/>
</dbReference>
<gene>
    <name evidence="2" type="ORF">C2G38_596923</name>
</gene>
<reference evidence="2 3" key="1">
    <citation type="submission" date="2018-06" db="EMBL/GenBank/DDBJ databases">
        <title>Comparative genomics reveals the genomic features of Rhizophagus irregularis, R. cerebriforme, R. diaphanum and Gigaspora rosea, and their symbiotic lifestyle signature.</title>
        <authorList>
            <person name="Morin E."/>
            <person name="San Clemente H."/>
            <person name="Chen E.C.H."/>
            <person name="De La Providencia I."/>
            <person name="Hainaut M."/>
            <person name="Kuo A."/>
            <person name="Kohler A."/>
            <person name="Murat C."/>
            <person name="Tang N."/>
            <person name="Roy S."/>
            <person name="Loubradou J."/>
            <person name="Henrissat B."/>
            <person name="Grigoriev I.V."/>
            <person name="Corradi N."/>
            <person name="Roux C."/>
            <person name="Martin F.M."/>
        </authorList>
    </citation>
    <scope>NUCLEOTIDE SEQUENCE [LARGE SCALE GENOMIC DNA]</scope>
    <source>
        <strain evidence="2 3">DAOM 194757</strain>
    </source>
</reference>
<protein>
    <submittedName>
        <fullName evidence="2">Uncharacterized protein</fullName>
    </submittedName>
</protein>
<dbReference type="AlphaFoldDB" id="A0A397UE75"/>
<keyword evidence="1" id="KW-0472">Membrane</keyword>
<sequence length="210" mass="24488">MFNFFIRYDIRMIHYELSSLLYYLIIQYLFFSILIKSTKSQQLPYGTFNYVENKLDKQNTTFLIADIKTYDDRTILLHIMRNESKQTENCSKIRGISFEQKLDIRLVFSNGTVKEIDPNLNLNSINHCLLNSDSTKYKINKLNKITMYLKDTIGNNSHKNLINPITINPLQKPFVLITYVNTTNSSDPTSYDECGKVIDWDGNIKSDALI</sequence>
<feature type="transmembrane region" description="Helical" evidence="1">
    <location>
        <begin position="12"/>
        <end position="35"/>
    </location>
</feature>
<keyword evidence="3" id="KW-1185">Reference proteome</keyword>
<proteinExistence type="predicted"/>
<evidence type="ECO:0000313" key="3">
    <source>
        <dbReference type="Proteomes" id="UP000266673"/>
    </source>
</evidence>
<organism evidence="2 3">
    <name type="scientific">Gigaspora rosea</name>
    <dbReference type="NCBI Taxonomy" id="44941"/>
    <lineage>
        <taxon>Eukaryota</taxon>
        <taxon>Fungi</taxon>
        <taxon>Fungi incertae sedis</taxon>
        <taxon>Mucoromycota</taxon>
        <taxon>Glomeromycotina</taxon>
        <taxon>Glomeromycetes</taxon>
        <taxon>Diversisporales</taxon>
        <taxon>Gigasporaceae</taxon>
        <taxon>Gigaspora</taxon>
    </lineage>
</organism>
<accession>A0A397UE75</accession>
<keyword evidence="1" id="KW-0812">Transmembrane</keyword>
<keyword evidence="1" id="KW-1133">Transmembrane helix</keyword>
<evidence type="ECO:0000313" key="2">
    <source>
        <dbReference type="EMBL" id="RIB05426.1"/>
    </source>
</evidence>
<comment type="caution">
    <text evidence="2">The sequence shown here is derived from an EMBL/GenBank/DDBJ whole genome shotgun (WGS) entry which is preliminary data.</text>
</comment>